<proteinExistence type="predicted"/>
<accession>A0A3B0X574</accession>
<evidence type="ECO:0000313" key="1">
    <source>
        <dbReference type="EMBL" id="VAW59533.1"/>
    </source>
</evidence>
<protein>
    <recommendedName>
        <fullName evidence="2">Transporter</fullName>
    </recommendedName>
</protein>
<dbReference type="InterPro" id="IPR025737">
    <property type="entry name" value="FApF"/>
</dbReference>
<reference evidence="1" key="1">
    <citation type="submission" date="2018-06" db="EMBL/GenBank/DDBJ databases">
        <authorList>
            <person name="Zhirakovskaya E."/>
        </authorList>
    </citation>
    <scope>NUCLEOTIDE SEQUENCE</scope>
</reference>
<dbReference type="EMBL" id="UOFG01000087">
    <property type="protein sequence ID" value="VAW59533.1"/>
    <property type="molecule type" value="Genomic_DNA"/>
</dbReference>
<dbReference type="AlphaFoldDB" id="A0A3B0X574"/>
<name>A0A3B0X574_9ZZZZ</name>
<organism evidence="1">
    <name type="scientific">hydrothermal vent metagenome</name>
    <dbReference type="NCBI Taxonomy" id="652676"/>
    <lineage>
        <taxon>unclassified sequences</taxon>
        <taxon>metagenomes</taxon>
        <taxon>ecological metagenomes</taxon>
    </lineage>
</organism>
<sequence>MNIVYPFIFFLLTVSKTVFVNSAPVTFNTALPVAKGEYLARQQYIINQSGTDQSQLNRARTGKTVVTVLGYGISSKLALFGVLPFHNNSLDFTAMNGQRNTRKASGVGDTTLFARYIMLKEHQLGRNFQLAPFAGIKAPTGADDKRDASGLLPPSVQPGSGAWSSLAGIISTFQTLNYQIDTQLSYQLNNKTNAFQAGDIARLDGSFQYRAWPGTLTGKVSGFLYAVIETSLIHQQNNKINGINDGNSGASRLFLTPGIQYVTRRWIIESAIQIPLIQNLNGTGLENNYIARISGRFNF</sequence>
<evidence type="ECO:0008006" key="2">
    <source>
        <dbReference type="Google" id="ProtNLM"/>
    </source>
</evidence>
<dbReference type="Pfam" id="PF13557">
    <property type="entry name" value="Phenol_MetA_deg"/>
    <property type="match status" value="1"/>
</dbReference>
<gene>
    <name evidence="1" type="ORF">MNBD_GAMMA11-2916</name>
</gene>